<reference evidence="1" key="1">
    <citation type="submission" date="2018-06" db="EMBL/GenBank/DDBJ databases">
        <authorList>
            <person name="Zhirakovskaya E."/>
        </authorList>
    </citation>
    <scope>NUCLEOTIDE SEQUENCE</scope>
</reference>
<protein>
    <submittedName>
        <fullName evidence="1">Uncharacterized protein</fullName>
    </submittedName>
</protein>
<proteinExistence type="predicted"/>
<organism evidence="1">
    <name type="scientific">hydrothermal vent metagenome</name>
    <dbReference type="NCBI Taxonomy" id="652676"/>
    <lineage>
        <taxon>unclassified sequences</taxon>
        <taxon>metagenomes</taxon>
        <taxon>ecological metagenomes</taxon>
    </lineage>
</organism>
<sequence length="681" mass="73812">GLRRKPRYFDGRMLTGADLTRDQEYIRQRQNDLAAATGTGIVSGLRVAMTSDPRGQTIALESGHGVTPSGAIVMIEEQRDVALLDIPEIRRLDATLGLSRKPNAPLGRRTGLFILALRPVEFSANPLASYPTEITGQRGFEDGDIIEATTISLIAYPDGDAGGSLNEARRLVARQIFSGSADGIPQDALPLAMVALDRGVVRWIDMPMVRRETGADTPLQVAMGSRPRALSEAFVLQYNQHLGDVIADRRASGLDMKFPAQEYFSYLPPAGQIPAEAISIGDDALEQIWFPQGMDVNVSFIPADEVVTIAEESLTLPPIDLGGGQDAIDGISIVALIPVSRTLFHHFAQSLEKLNLKAGQTALSSVREKPIASLQAMLARRAVRLSTKKQLAETGSSEILTASEKAQLQLWEAALSEAFAALPREENGTPMIFYARRRAVAYSAEAVGRKIEVTGDSDADNDSSEEHVETEVEKRLGELSLKTRFNALKKASTAAAVARINELLQIKTVRESDLFTVAAIKELEETIPGAERSASALETSAIRAATLDRSISTRSLRAIEPTLAISRAGLLSSRVERARLDAGFIKRKMLSESDVLSVAKSFRQPELGQGISRIAKATEPEIFEKKSGMWLGDTGLALEIDLIGMKAEGSEFEELAATIAEAVKSQDSDTIIKVVKKFLER</sequence>
<dbReference type="EMBL" id="UOEF01000456">
    <property type="protein sequence ID" value="VAW06070.1"/>
    <property type="molecule type" value="Genomic_DNA"/>
</dbReference>
<name>A0A3B0SNP5_9ZZZZ</name>
<feature type="non-terminal residue" evidence="1">
    <location>
        <position position="1"/>
    </location>
</feature>
<accession>A0A3B0SNP5</accession>
<gene>
    <name evidence="1" type="ORF">MNBD_ALPHA04-1790</name>
</gene>
<dbReference type="AlphaFoldDB" id="A0A3B0SNP5"/>
<evidence type="ECO:0000313" key="1">
    <source>
        <dbReference type="EMBL" id="VAW06070.1"/>
    </source>
</evidence>